<feature type="coiled-coil region" evidence="1">
    <location>
        <begin position="1287"/>
        <end position="1314"/>
    </location>
</feature>
<evidence type="ECO:0000256" key="2">
    <source>
        <dbReference type="SAM" id="MobiDB-lite"/>
    </source>
</evidence>
<feature type="region of interest" description="Disordered" evidence="2">
    <location>
        <begin position="1964"/>
        <end position="2043"/>
    </location>
</feature>
<comment type="caution">
    <text evidence="4">The sequence shown here is derived from an EMBL/GenBank/DDBJ whole genome shotgun (WGS) entry which is preliminary data.</text>
</comment>
<feature type="coiled-coil region" evidence="1">
    <location>
        <begin position="87"/>
        <end position="145"/>
    </location>
</feature>
<evidence type="ECO:0000256" key="1">
    <source>
        <dbReference type="SAM" id="Coils"/>
    </source>
</evidence>
<feature type="compositionally biased region" description="Polar residues" evidence="2">
    <location>
        <begin position="1969"/>
        <end position="1985"/>
    </location>
</feature>
<evidence type="ECO:0000313" key="4">
    <source>
        <dbReference type="EMBL" id="KAH0560508.1"/>
    </source>
</evidence>
<evidence type="ECO:0000313" key="5">
    <source>
        <dbReference type="Proteomes" id="UP000826195"/>
    </source>
</evidence>
<dbReference type="PANTHER" id="PTHR43977">
    <property type="entry name" value="STRUCTURAL MAINTENANCE OF CHROMOSOMES PROTEIN 3"/>
    <property type="match status" value="1"/>
</dbReference>
<feature type="coiled-coil region" evidence="1">
    <location>
        <begin position="1774"/>
        <end position="1836"/>
    </location>
</feature>
<feature type="coiled-coil region" evidence="1">
    <location>
        <begin position="1164"/>
        <end position="1261"/>
    </location>
</feature>
<name>A0AAV7IUW7_COTGL</name>
<feature type="coiled-coil region" evidence="1">
    <location>
        <begin position="1351"/>
        <end position="1536"/>
    </location>
</feature>
<keyword evidence="3" id="KW-1133">Transmembrane helix</keyword>
<keyword evidence="3" id="KW-0472">Membrane</keyword>
<protein>
    <submittedName>
        <fullName evidence="4">Uncharacterized protein</fullName>
    </submittedName>
</protein>
<feature type="coiled-coil region" evidence="1">
    <location>
        <begin position="292"/>
        <end position="1134"/>
    </location>
</feature>
<feature type="coiled-coil region" evidence="1">
    <location>
        <begin position="172"/>
        <end position="241"/>
    </location>
</feature>
<feature type="compositionally biased region" description="Basic and acidic residues" evidence="2">
    <location>
        <begin position="2029"/>
        <end position="2039"/>
    </location>
</feature>
<feature type="compositionally biased region" description="Polar residues" evidence="2">
    <location>
        <begin position="2017"/>
        <end position="2027"/>
    </location>
</feature>
<keyword evidence="1" id="KW-0175">Coiled coil</keyword>
<organism evidence="4 5">
    <name type="scientific">Cotesia glomerata</name>
    <name type="common">Lepidopteran parasitic wasp</name>
    <name type="synonym">Apanteles glomeratus</name>
    <dbReference type="NCBI Taxonomy" id="32391"/>
    <lineage>
        <taxon>Eukaryota</taxon>
        <taxon>Metazoa</taxon>
        <taxon>Ecdysozoa</taxon>
        <taxon>Arthropoda</taxon>
        <taxon>Hexapoda</taxon>
        <taxon>Insecta</taxon>
        <taxon>Pterygota</taxon>
        <taxon>Neoptera</taxon>
        <taxon>Endopterygota</taxon>
        <taxon>Hymenoptera</taxon>
        <taxon>Apocrita</taxon>
        <taxon>Ichneumonoidea</taxon>
        <taxon>Braconidae</taxon>
        <taxon>Microgastrinae</taxon>
        <taxon>Cotesia</taxon>
    </lineage>
</organism>
<dbReference type="Gene3D" id="1.10.287.1490">
    <property type="match status" value="1"/>
</dbReference>
<dbReference type="Proteomes" id="UP000826195">
    <property type="component" value="Unassembled WGS sequence"/>
</dbReference>
<feature type="transmembrane region" description="Helical" evidence="3">
    <location>
        <begin position="2077"/>
        <end position="2101"/>
    </location>
</feature>
<proteinExistence type="predicted"/>
<dbReference type="EMBL" id="JAHXZJ010000374">
    <property type="protein sequence ID" value="KAH0560508.1"/>
    <property type="molecule type" value="Genomic_DNA"/>
</dbReference>
<gene>
    <name evidence="4" type="ORF">KQX54_005414</name>
</gene>
<sequence>MSLLLLSASQKVTFHRPMYSLKNDSQVTIKKFLELLLPYGKGLTFDTVRDSIVELGDTIPQTPPKTPKDRPLKNYLTSPAAQSAYRHKMLNERNRELRLLKAQLETELFEKVDLQGDIKILEDKVKNLQKQLSKKTEELKRLRIEQASPRTPQSARKDRNNHNVEEHLKKEIQNVEAYNLKLTTELNKIEDEHESLKRRLASKERLAATLKEKAEEFERGMESLSIQLEVKTNELLDLRMQNEELRGHIKGMQRYSTDADQSFEMDNVVHAGSPAVGLNISEAASSIIDIQLKEANEESARLKDELECIKNQLEEALQECQEFKSLNDVLNEKVLNFDETKMTLEITEDKLEKRQCQINIMEMEKKTLMDEIEKQKKIIATQEITLKETQELKEKLESNVSTIEEELNSLKISLVTTEDTLAQTITTKEVLVMQLSAAENKIESLKDALNIESKKYQDLIKDLEYKVSNLEENINRQLEQNRQLEKIVDQLNKDLNDLRKEFDNKNLTVSSLNDKVVQLEATIVDYSDNKKQLEEIITLKEEEINKLNQILDNKNLTLDSLNVKLLNKEEEIVKYVKIKKELEETIEKQAGEFKKLSKEIDDTNLIVDSLNNKVAELEKLIENNSEIKIKLENIIEQQKQDLIQVNGIVDEKNLAVESLQAKQSELEKTISKNSEDKQQLENAIEYQKENLIKLKDELDNKNLIIDSLNTTLLQLEQSIVMYSEEKRELKKIIVDTNEDTRKLTRDLESKNSTIDSLNAKILELEATVDKYSEDKLQFEETIEKYKKDAVKFNEQLSDKDSMIDSLNSKLVHLENEIGIHLQEKQKLSEANEEQNKELIKLTTELDDKNQMMNSMSVKLAELEENLALILNEKQLLEKSIDILNGDLMNLNIEIDNKNSSIDSISHKILELENIITSNSDEKRQLEAIVEKLNDDIVDLNTNIENKNLALDSLNIVLSETKDTIARYLEEKQQLEEDNQQQKNELINLNMELEERQSTIESMNNKFSQLEDVITIHLNEKQDLQNTVEQQKSEQIKLNEEVEAKHTTIELLNNKLLQLENINATFSQEQLRLQNSLEEQKNDLMELNKELEDKNSNIDLLNLKISEMESKLSFNESALTEAETKICELNELREELQSQLVQEQKNKLLCMDEKYSLEIKLDDLLKSEEKKSIVAQEKIQELNSRCEKLNSELIVTYSKISEQDDVIQKMITERDLLQSKLDKMEKDLESQKEELKSTVINIEELKQTHERTISNYQEREDASRELLSSVEKKLLATQNACETLKLDKKIQEESLAVLNAKLEQQTKEKVESELKMKEVIVNLQEVRASQEAVLDAQSKALTDRVAELDAMKKEFVKVKENLELKIHEYKLQSEEKLNECIVLKESNENYLKEKQELEFKLSEVNNEIIKLKEDYESLQNEFKEKLQTTEAIIKTKTENNKQLSNQLSFVETESNKRNEYLSRLVREKNKLQAMLDKVIASRNNLEESLENIHKSWDDTLNKVQHIFSKNSSACDELKHLEAKKEELKKLLSDIINRQSKTSKPLIKVLCWIPSWFEQKLDGIKNVGVKKEINETDDTLADEQLILEAEIQKNELILEELGVLQNKIDEFLNASMTYESNIKSGIVKREPSAEEKLQIQLEKINKEKKDMKEKLDAARVRNAKMEKNIDELRNENRKIKTEVLTSYSDNKPEVERLTKLTEQLEQQIEVLRKEKEEMENKLKNDDFDARLKEVHHEYGLKLEKLKQKMKVAYNEQVSKLQVEQDQAMSEKIAALKAKMEQQCKKYSEDIARYKAHVSDLSSQFWNVGERLLAEQQEKETVQQHLRELQKKYQSAMHDANQSLALAHSQISSSTLDRDFSYDRSDVPRQSFRAVQLIEEETTTTRRHSVKSIQAMGNAFSVEDEEGEVFNNDFLTDLKEGKFRTTEQPPDFDRLSELRMRNSLCRPHLRSSYAVETNFHPFAITEEDIKSGPTNDETFNDSLSQSLLPGQKAKKKDRTQTSYKRPGPPTPSKNGGRLSLQGNELKSPNSRILRDRNSERRTTTTPKRLKDFFSTSLSRRQDEVRIRSNNPRKCMTSLCILFFLTLILNFPIEFVELTLGIFVYNTPATPKGRRLSSIFRKPRAAEKN</sequence>
<feature type="coiled-coil region" evidence="1">
    <location>
        <begin position="1632"/>
        <end position="1726"/>
    </location>
</feature>
<keyword evidence="5" id="KW-1185">Reference proteome</keyword>
<keyword evidence="3" id="KW-0812">Transmembrane</keyword>
<accession>A0AAV7IUW7</accession>
<reference evidence="4 5" key="1">
    <citation type="journal article" date="2021" name="J. Hered.">
        <title>A chromosome-level genome assembly of the parasitoid wasp, Cotesia glomerata (Hymenoptera: Braconidae).</title>
        <authorList>
            <person name="Pinto B.J."/>
            <person name="Weis J.J."/>
            <person name="Gamble T."/>
            <person name="Ode P.J."/>
            <person name="Paul R."/>
            <person name="Zaspel J.M."/>
        </authorList>
    </citation>
    <scope>NUCLEOTIDE SEQUENCE [LARGE SCALE GENOMIC DNA]</scope>
    <source>
        <strain evidence="4">CgM1</strain>
    </source>
</reference>
<evidence type="ECO:0000256" key="3">
    <source>
        <dbReference type="SAM" id="Phobius"/>
    </source>
</evidence>